<dbReference type="InterPro" id="IPR053192">
    <property type="entry name" value="Vacuole_Formation_Reg"/>
</dbReference>
<dbReference type="AlphaFoldDB" id="A0A1R3KEX6"/>
<evidence type="ECO:0000313" key="3">
    <source>
        <dbReference type="EMBL" id="OMP05633.1"/>
    </source>
</evidence>
<proteinExistence type="predicted"/>
<dbReference type="EMBL" id="AWUE01013929">
    <property type="protein sequence ID" value="OMP05633.1"/>
    <property type="molecule type" value="Genomic_DNA"/>
</dbReference>
<dbReference type="Pfam" id="PF03107">
    <property type="entry name" value="C1_2"/>
    <property type="match status" value="1"/>
</dbReference>
<gene>
    <name evidence="3" type="ORF">COLO4_08697</name>
</gene>
<evidence type="ECO:0000256" key="1">
    <source>
        <dbReference type="ARBA" id="ARBA00022737"/>
    </source>
</evidence>
<comment type="caution">
    <text evidence="3">The sequence shown here is derived from an EMBL/GenBank/DDBJ whole genome shotgun (WGS) entry which is preliminary data.</text>
</comment>
<protein>
    <submittedName>
        <fullName evidence="3">DC1 domain-containing protein</fullName>
    </submittedName>
</protein>
<organism evidence="3 4">
    <name type="scientific">Corchorus olitorius</name>
    <dbReference type="NCBI Taxonomy" id="93759"/>
    <lineage>
        <taxon>Eukaryota</taxon>
        <taxon>Viridiplantae</taxon>
        <taxon>Streptophyta</taxon>
        <taxon>Embryophyta</taxon>
        <taxon>Tracheophyta</taxon>
        <taxon>Spermatophyta</taxon>
        <taxon>Magnoliopsida</taxon>
        <taxon>eudicotyledons</taxon>
        <taxon>Gunneridae</taxon>
        <taxon>Pentapetalae</taxon>
        <taxon>rosids</taxon>
        <taxon>malvids</taxon>
        <taxon>Malvales</taxon>
        <taxon>Malvaceae</taxon>
        <taxon>Grewioideae</taxon>
        <taxon>Apeibeae</taxon>
        <taxon>Corchorus</taxon>
    </lineage>
</organism>
<dbReference type="InterPro" id="IPR046349">
    <property type="entry name" value="C1-like_sf"/>
</dbReference>
<feature type="domain" description="DC1" evidence="2">
    <location>
        <begin position="215"/>
        <end position="261"/>
    </location>
</feature>
<dbReference type="InterPro" id="IPR004146">
    <property type="entry name" value="DC1"/>
</dbReference>
<sequence length="334" mass="37988">MAGVCGEEVLPSAPRFRCAECSGFYLHKVCAEAPLEISHPYHHNHPLVLLQNSPYPSGGWGCDFCDKSGDSNLKELEHVASEDPTTKTDKQLENLDCKITVHVNCAAKNKVLYYVVDENEDEDERSSDSLELCPITVIEINDTGEAIEIKHFKHVHNLMLGHPHPLLFYYDYEGKYHGCGVVISAAYYCKVFNFALDLVCMTLPTRVQHKCDEKHLLALTYGDNNDYSATHYCDICEETKDPSHSFYHCATCDTSAHVNCVLGEEPFIKLGSIYKQEDGDYPHPPTFVKKMYYYPECSKCYIPCEDLALECSEPGCNFITDWFCCHEWKRHVHS</sequence>
<evidence type="ECO:0000313" key="4">
    <source>
        <dbReference type="Proteomes" id="UP000187203"/>
    </source>
</evidence>
<accession>A0A1R3KEX6</accession>
<reference evidence="4" key="1">
    <citation type="submission" date="2013-09" db="EMBL/GenBank/DDBJ databases">
        <title>Corchorus olitorius genome sequencing.</title>
        <authorList>
            <person name="Alam M."/>
            <person name="Haque M.S."/>
            <person name="Islam M.S."/>
            <person name="Emdad E.M."/>
            <person name="Islam M.M."/>
            <person name="Ahmed B."/>
            <person name="Halim A."/>
            <person name="Hossen Q.M.M."/>
            <person name="Hossain M.Z."/>
            <person name="Ahmed R."/>
            <person name="Khan M.M."/>
            <person name="Islam R."/>
            <person name="Rashid M.M."/>
            <person name="Khan S.A."/>
            <person name="Rahman M.S."/>
            <person name="Alam M."/>
            <person name="Yahiya A.S."/>
            <person name="Khan M.S."/>
            <person name="Azam M.S."/>
            <person name="Haque T."/>
            <person name="Lashkar M.Z.H."/>
            <person name="Akhand A.I."/>
            <person name="Morshed G."/>
            <person name="Roy S."/>
            <person name="Uddin K.S."/>
            <person name="Rabeya T."/>
            <person name="Hossain A.S."/>
            <person name="Chowdhury A."/>
            <person name="Snigdha A.R."/>
            <person name="Mortoza M.S."/>
            <person name="Matin S.A."/>
            <person name="Hoque S.M.E."/>
            <person name="Islam M.K."/>
            <person name="Roy D.K."/>
            <person name="Haider R."/>
            <person name="Moosa M.M."/>
            <person name="Elias S.M."/>
            <person name="Hasan A.M."/>
            <person name="Jahan S."/>
            <person name="Shafiuddin M."/>
            <person name="Mahmood N."/>
            <person name="Shommy N.S."/>
        </authorList>
    </citation>
    <scope>NUCLEOTIDE SEQUENCE [LARGE SCALE GENOMIC DNA]</scope>
    <source>
        <strain evidence="4">cv. O-4</strain>
    </source>
</reference>
<name>A0A1R3KEX6_9ROSI</name>
<dbReference type="PANTHER" id="PTHR32410:SF169">
    <property type="entry name" value="C1 DOMAIN FAMILY PROTEIN, PUTATIVE-RELATED"/>
    <property type="match status" value="1"/>
</dbReference>
<dbReference type="PANTHER" id="PTHR32410">
    <property type="entry name" value="CYSTEINE/HISTIDINE-RICH C1 DOMAIN FAMILY PROTEIN"/>
    <property type="match status" value="1"/>
</dbReference>
<dbReference type="SUPFAM" id="SSF57889">
    <property type="entry name" value="Cysteine-rich domain"/>
    <property type="match status" value="2"/>
</dbReference>
<keyword evidence="1" id="KW-0677">Repeat</keyword>
<keyword evidence="4" id="KW-1185">Reference proteome</keyword>
<dbReference type="Proteomes" id="UP000187203">
    <property type="component" value="Unassembled WGS sequence"/>
</dbReference>
<evidence type="ECO:0000259" key="2">
    <source>
        <dbReference type="Pfam" id="PF03107"/>
    </source>
</evidence>
<dbReference type="OrthoDB" id="1884766at2759"/>
<dbReference type="STRING" id="93759.A0A1R3KEX6"/>